<organism evidence="8 9">
    <name type="scientific">Minwuia thermotolerans</name>
    <dbReference type="NCBI Taxonomy" id="2056226"/>
    <lineage>
        <taxon>Bacteria</taxon>
        <taxon>Pseudomonadati</taxon>
        <taxon>Pseudomonadota</taxon>
        <taxon>Alphaproteobacteria</taxon>
        <taxon>Minwuiales</taxon>
        <taxon>Minwuiaceae</taxon>
        <taxon>Minwuia</taxon>
    </lineage>
</organism>
<dbReference type="NCBIfam" id="TIGR03142">
    <property type="entry name" value="cytochro_ccmI"/>
    <property type="match status" value="1"/>
</dbReference>
<dbReference type="GO" id="GO:0030313">
    <property type="term" value="C:cell envelope"/>
    <property type="evidence" value="ECO:0007669"/>
    <property type="project" value="UniProtKB-SubCell"/>
</dbReference>
<keyword evidence="6" id="KW-1133">Transmembrane helix</keyword>
<dbReference type="AlphaFoldDB" id="A0A2M9G5M8"/>
<dbReference type="PANTHER" id="PTHR47870">
    <property type="entry name" value="CYTOCHROME C-TYPE BIOGENESIS PROTEIN CCMH"/>
    <property type="match status" value="1"/>
</dbReference>
<feature type="region of interest" description="Disordered" evidence="5">
    <location>
        <begin position="309"/>
        <end position="336"/>
    </location>
</feature>
<dbReference type="RefSeq" id="WP_109792508.1">
    <property type="nucleotide sequence ID" value="NZ_PHIG01000011.1"/>
</dbReference>
<evidence type="ECO:0000256" key="4">
    <source>
        <dbReference type="ARBA" id="ARBA00022803"/>
    </source>
</evidence>
<reference evidence="8 9" key="1">
    <citation type="submission" date="2017-11" db="EMBL/GenBank/DDBJ databases">
        <title>Draft genome sequence of Rhizobiales bacterium SY3-13.</title>
        <authorList>
            <person name="Sun C."/>
        </authorList>
    </citation>
    <scope>NUCLEOTIDE SEQUENCE [LARGE SCALE GENOMIC DNA]</scope>
    <source>
        <strain evidence="8 9">SY3-13</strain>
    </source>
</reference>
<evidence type="ECO:0000259" key="7">
    <source>
        <dbReference type="Pfam" id="PF23914"/>
    </source>
</evidence>
<sequence>MLFWILIAAITLAVLLFVLRPLVGAGRGAARRGDYDMTVYRSQIDELRAEEARGVISPAEARAARNEIERRMLQASRDAEPDVREGGGAPLIVGLVIAVAVPLGAGALYLAIGNPDLPAQPLAQRIEVPAGAARMAAAQPGAPSSEQGLESVSNMVGNLERRLEEDPENFEGWMLLGRSYGVMDRYGDAAGAYAKAAALPEAASDPAPHMQLGEALVFSSNGVVIERAQAAFRRAVEIDANHPGARYYLALARGQGGDLKGAYDGWVSLAQDSPADAPWLPALRERIAEVARDLDVEPPAELMDRMAAAGAAPGPSAPPAPARSGDAAAPGPSAEDIQAAQEMSADDRQAMIRGMVEGLAARLEENPDDYDGWMRLARARGVLGETDAMIEAYENAARLRPEDTETRLALAGALVDAGGDGPLSPRAVEAFRAVLEVDPDNPDALWFVGRGEAEAGRPEAAVQAWRKLLGTLAPGSDAHTAVQAQIERLQQGQ</sequence>
<dbReference type="SUPFAM" id="SSF48452">
    <property type="entry name" value="TPR-like"/>
    <property type="match status" value="2"/>
</dbReference>
<evidence type="ECO:0000313" key="9">
    <source>
        <dbReference type="Proteomes" id="UP000229498"/>
    </source>
</evidence>
<accession>A0A2M9G5M8</accession>
<keyword evidence="6" id="KW-0472">Membrane</keyword>
<comment type="caution">
    <text evidence="8">The sequence shown here is derived from an EMBL/GenBank/DDBJ whole genome shotgun (WGS) entry which is preliminary data.</text>
</comment>
<evidence type="ECO:0000256" key="1">
    <source>
        <dbReference type="ARBA" id="ARBA00004196"/>
    </source>
</evidence>
<keyword evidence="6" id="KW-0812">Transmembrane</keyword>
<evidence type="ECO:0000256" key="5">
    <source>
        <dbReference type="SAM" id="MobiDB-lite"/>
    </source>
</evidence>
<dbReference type="Pfam" id="PF23914">
    <property type="entry name" value="TPR_CcmH_CycH"/>
    <property type="match status" value="2"/>
</dbReference>
<gene>
    <name evidence="8" type="primary">ccmI</name>
    <name evidence="8" type="ORF">CVT23_03945</name>
</gene>
<evidence type="ECO:0000256" key="3">
    <source>
        <dbReference type="ARBA" id="ARBA00022748"/>
    </source>
</evidence>
<keyword evidence="9" id="KW-1185">Reference proteome</keyword>
<proteinExistence type="predicted"/>
<dbReference type="SMART" id="SM00028">
    <property type="entry name" value="TPR"/>
    <property type="match status" value="2"/>
</dbReference>
<feature type="domain" description="Cytochrome c-type biogenesis protein H TPR" evidence="7">
    <location>
        <begin position="155"/>
        <end position="277"/>
    </location>
</feature>
<keyword evidence="4" id="KW-0802">TPR repeat</keyword>
<feature type="compositionally biased region" description="Low complexity" evidence="5">
    <location>
        <begin position="322"/>
        <end position="334"/>
    </location>
</feature>
<dbReference type="InterPro" id="IPR019734">
    <property type="entry name" value="TPR_rpt"/>
</dbReference>
<evidence type="ECO:0000256" key="6">
    <source>
        <dbReference type="SAM" id="Phobius"/>
    </source>
</evidence>
<dbReference type="PANTHER" id="PTHR47870:SF1">
    <property type="entry name" value="CYTOCHROME C-TYPE BIOGENESIS PROTEIN CCMH"/>
    <property type="match status" value="1"/>
</dbReference>
<dbReference type="GO" id="GO:0017004">
    <property type="term" value="P:cytochrome complex assembly"/>
    <property type="evidence" value="ECO:0007669"/>
    <property type="project" value="UniProtKB-KW"/>
</dbReference>
<feature type="domain" description="Cytochrome c-type biogenesis protein H TPR" evidence="7">
    <location>
        <begin position="353"/>
        <end position="476"/>
    </location>
</feature>
<dbReference type="OrthoDB" id="9815847at2"/>
<protein>
    <submittedName>
        <fullName evidence="8">C-type cytochrome biogenesis protein CcmI</fullName>
    </submittedName>
</protein>
<comment type="subcellular location">
    <subcellularLocation>
        <location evidence="1">Cell envelope</location>
    </subcellularLocation>
</comment>
<dbReference type="EMBL" id="PHIG01000011">
    <property type="protein sequence ID" value="PJK31023.1"/>
    <property type="molecule type" value="Genomic_DNA"/>
</dbReference>
<keyword evidence="3" id="KW-0201">Cytochrome c-type biogenesis</keyword>
<dbReference type="InterPro" id="IPR017560">
    <property type="entry name" value="Cyt_c_biogenesis_CcmI"/>
</dbReference>
<keyword evidence="2" id="KW-0677">Repeat</keyword>
<dbReference type="Proteomes" id="UP000229498">
    <property type="component" value="Unassembled WGS sequence"/>
</dbReference>
<evidence type="ECO:0000313" key="8">
    <source>
        <dbReference type="EMBL" id="PJK31023.1"/>
    </source>
</evidence>
<dbReference type="InterPro" id="IPR051263">
    <property type="entry name" value="C-type_cytochrome_biogenesis"/>
</dbReference>
<evidence type="ECO:0000256" key="2">
    <source>
        <dbReference type="ARBA" id="ARBA00022737"/>
    </source>
</evidence>
<name>A0A2M9G5M8_9PROT</name>
<dbReference type="Gene3D" id="1.25.40.10">
    <property type="entry name" value="Tetratricopeptide repeat domain"/>
    <property type="match status" value="2"/>
</dbReference>
<dbReference type="InterPro" id="IPR011990">
    <property type="entry name" value="TPR-like_helical_dom_sf"/>
</dbReference>
<dbReference type="InterPro" id="IPR056413">
    <property type="entry name" value="TPR_CcmH_CycH"/>
</dbReference>
<feature type="transmembrane region" description="Helical" evidence="6">
    <location>
        <begin position="91"/>
        <end position="112"/>
    </location>
</feature>